<dbReference type="PANTHER" id="PTHR42718:SF9">
    <property type="entry name" value="MAJOR FACILITATOR SUPERFAMILY MULTIDRUG TRANSPORTER MFSC"/>
    <property type="match status" value="1"/>
</dbReference>
<feature type="transmembrane region" description="Helical" evidence="9">
    <location>
        <begin position="387"/>
        <end position="405"/>
    </location>
</feature>
<keyword evidence="12" id="KW-1185">Reference proteome</keyword>
<reference evidence="11 12" key="1">
    <citation type="submission" date="2012-11" db="EMBL/GenBank/DDBJ databases">
        <title>Genome assembly of Thiorhodococcus sp. AK35.</title>
        <authorList>
            <person name="Nupur N."/>
            <person name="Khatri I."/>
            <person name="Subramanian S."/>
            <person name="Pinnaka A."/>
        </authorList>
    </citation>
    <scope>NUCLEOTIDE SEQUENCE [LARGE SCALE GENOMIC DNA]</scope>
    <source>
        <strain evidence="11 12">AK35</strain>
    </source>
</reference>
<keyword evidence="3" id="KW-0813">Transport</keyword>
<dbReference type="GO" id="GO:0005886">
    <property type="term" value="C:plasma membrane"/>
    <property type="evidence" value="ECO:0007669"/>
    <property type="project" value="UniProtKB-SubCell"/>
</dbReference>
<feature type="transmembrane region" description="Helical" evidence="9">
    <location>
        <begin position="189"/>
        <end position="208"/>
    </location>
</feature>
<feature type="transmembrane region" description="Helical" evidence="9">
    <location>
        <begin position="289"/>
        <end position="311"/>
    </location>
</feature>
<evidence type="ECO:0000256" key="2">
    <source>
        <dbReference type="ARBA" id="ARBA00008537"/>
    </source>
</evidence>
<feature type="transmembrane region" description="Helical" evidence="9">
    <location>
        <begin position="128"/>
        <end position="149"/>
    </location>
</feature>
<accession>W9VYQ2</accession>
<feature type="domain" description="Major facilitator superfamily (MFS) profile" evidence="10">
    <location>
        <begin position="3"/>
        <end position="489"/>
    </location>
</feature>
<evidence type="ECO:0000256" key="7">
    <source>
        <dbReference type="ARBA" id="ARBA00022989"/>
    </source>
</evidence>
<evidence type="ECO:0000256" key="6">
    <source>
        <dbReference type="ARBA" id="ARBA00022692"/>
    </source>
</evidence>
<keyword evidence="5" id="KW-0997">Cell inner membrane</keyword>
<feature type="transmembrane region" description="Helical" evidence="9">
    <location>
        <begin position="94"/>
        <end position="116"/>
    </location>
</feature>
<feature type="transmembrane region" description="Helical" evidence="9">
    <location>
        <begin position="68"/>
        <end position="88"/>
    </location>
</feature>
<dbReference type="Pfam" id="PF07690">
    <property type="entry name" value="MFS_1"/>
    <property type="match status" value="1"/>
</dbReference>
<dbReference type="GO" id="GO:1990961">
    <property type="term" value="P:xenobiotic detoxification by transmembrane export across the plasma membrane"/>
    <property type="evidence" value="ECO:0007669"/>
    <property type="project" value="UniProtKB-ARBA"/>
</dbReference>
<evidence type="ECO:0000313" key="11">
    <source>
        <dbReference type="EMBL" id="EXJ15530.1"/>
    </source>
</evidence>
<dbReference type="NCBIfam" id="TIGR00711">
    <property type="entry name" value="efflux_EmrB"/>
    <property type="match status" value="1"/>
</dbReference>
<evidence type="ECO:0000259" key="10">
    <source>
        <dbReference type="PROSITE" id="PS50850"/>
    </source>
</evidence>
<comment type="similarity">
    <text evidence="2">Belongs to the major facilitator superfamily. EmrB family.</text>
</comment>
<dbReference type="InterPro" id="IPR004638">
    <property type="entry name" value="EmrB-like"/>
</dbReference>
<comment type="caution">
    <text evidence="11">The sequence shown here is derived from an EMBL/GenBank/DDBJ whole genome shotgun (WGS) entry which is preliminary data.</text>
</comment>
<feature type="transmembrane region" description="Helical" evidence="9">
    <location>
        <begin position="155"/>
        <end position="177"/>
    </location>
</feature>
<keyword evidence="7 9" id="KW-1133">Transmembrane helix</keyword>
<evidence type="ECO:0000256" key="8">
    <source>
        <dbReference type="ARBA" id="ARBA00023136"/>
    </source>
</evidence>
<dbReference type="PATRIC" id="fig|1249627.3.peg.1722"/>
<evidence type="ECO:0000256" key="9">
    <source>
        <dbReference type="SAM" id="Phobius"/>
    </source>
</evidence>
<dbReference type="PROSITE" id="PS50850">
    <property type="entry name" value="MFS"/>
    <property type="match status" value="1"/>
</dbReference>
<feature type="transmembrane region" description="Helical" evidence="9">
    <location>
        <begin position="352"/>
        <end position="375"/>
    </location>
</feature>
<dbReference type="eggNOG" id="COG2814">
    <property type="taxonomic scope" value="Bacteria"/>
</dbReference>
<dbReference type="STRING" id="1249627.D779_1272"/>
<dbReference type="InterPro" id="IPR011701">
    <property type="entry name" value="MFS"/>
</dbReference>
<organism evidence="11 12">
    <name type="scientific">Imhoffiella purpurea</name>
    <dbReference type="NCBI Taxonomy" id="1249627"/>
    <lineage>
        <taxon>Bacteria</taxon>
        <taxon>Pseudomonadati</taxon>
        <taxon>Pseudomonadota</taxon>
        <taxon>Gammaproteobacteria</taxon>
        <taxon>Chromatiales</taxon>
        <taxon>Chromatiaceae</taxon>
        <taxon>Imhoffiella</taxon>
    </lineage>
</organism>
<dbReference type="GO" id="GO:0015721">
    <property type="term" value="P:bile acid and bile salt transport"/>
    <property type="evidence" value="ECO:0007669"/>
    <property type="project" value="UniProtKB-ARBA"/>
</dbReference>
<dbReference type="PANTHER" id="PTHR42718">
    <property type="entry name" value="MAJOR FACILITATOR SUPERFAMILY MULTIDRUG TRANSPORTER MFSC"/>
    <property type="match status" value="1"/>
</dbReference>
<feature type="transmembrane region" description="Helical" evidence="9">
    <location>
        <begin position="323"/>
        <end position="340"/>
    </location>
</feature>
<gene>
    <name evidence="11" type="ORF">D779_1272</name>
</gene>
<dbReference type="InterPro" id="IPR020846">
    <property type="entry name" value="MFS_dom"/>
</dbReference>
<dbReference type="Gene3D" id="1.20.1720.10">
    <property type="entry name" value="Multidrug resistance protein D"/>
    <property type="match status" value="1"/>
</dbReference>
<evidence type="ECO:0000256" key="4">
    <source>
        <dbReference type="ARBA" id="ARBA00022475"/>
    </source>
</evidence>
<dbReference type="CDD" id="cd17503">
    <property type="entry name" value="MFS_LmrB_MDR_like"/>
    <property type="match status" value="1"/>
</dbReference>
<dbReference type="Gene3D" id="1.20.1250.20">
    <property type="entry name" value="MFS general substrate transporter like domains"/>
    <property type="match status" value="1"/>
</dbReference>
<feature type="transmembrane region" description="Helical" evidence="9">
    <location>
        <begin position="460"/>
        <end position="485"/>
    </location>
</feature>
<name>W9VYQ2_9GAMM</name>
<dbReference type="Proteomes" id="UP000019460">
    <property type="component" value="Unassembled WGS sequence"/>
</dbReference>
<feature type="transmembrane region" description="Helical" evidence="9">
    <location>
        <begin position="41"/>
        <end position="61"/>
    </location>
</feature>
<dbReference type="AlphaFoldDB" id="W9VYQ2"/>
<dbReference type="InterPro" id="IPR036259">
    <property type="entry name" value="MFS_trans_sf"/>
</dbReference>
<protein>
    <submittedName>
        <fullName evidence="11">Inner membrane component of tripartite multidrug resistance system</fullName>
    </submittedName>
</protein>
<proteinExistence type="inferred from homology"/>
<keyword evidence="6 9" id="KW-0812">Transmembrane</keyword>
<dbReference type="EMBL" id="AONC01000025">
    <property type="protein sequence ID" value="EXJ15530.1"/>
    <property type="molecule type" value="Genomic_DNA"/>
</dbReference>
<evidence type="ECO:0000256" key="5">
    <source>
        <dbReference type="ARBA" id="ARBA00022519"/>
    </source>
</evidence>
<feature type="transmembrane region" description="Helical" evidence="9">
    <location>
        <begin position="220"/>
        <end position="239"/>
    </location>
</feature>
<feature type="transmembrane region" description="Helical" evidence="9">
    <location>
        <begin position="260"/>
        <end position="283"/>
    </location>
</feature>
<keyword evidence="8 9" id="KW-0472">Membrane</keyword>
<evidence type="ECO:0000256" key="3">
    <source>
        <dbReference type="ARBA" id="ARBA00022448"/>
    </source>
</evidence>
<keyword evidence="4" id="KW-1003">Cell membrane</keyword>
<comment type="subcellular location">
    <subcellularLocation>
        <location evidence="1">Cell inner membrane</location>
        <topology evidence="1">Multi-pass membrane protein</topology>
    </subcellularLocation>
</comment>
<evidence type="ECO:0000256" key="1">
    <source>
        <dbReference type="ARBA" id="ARBA00004429"/>
    </source>
</evidence>
<dbReference type="FunFam" id="1.20.1720.10:FF:000002">
    <property type="entry name" value="Multidrug resistance protein B"/>
    <property type="match status" value="1"/>
</dbReference>
<dbReference type="SUPFAM" id="SSF103473">
    <property type="entry name" value="MFS general substrate transporter"/>
    <property type="match status" value="1"/>
</dbReference>
<evidence type="ECO:0000313" key="12">
    <source>
        <dbReference type="Proteomes" id="UP000019460"/>
    </source>
</evidence>
<dbReference type="GO" id="GO:0022857">
    <property type="term" value="F:transmembrane transporter activity"/>
    <property type="evidence" value="ECO:0007669"/>
    <property type="project" value="InterPro"/>
</dbReference>
<sequence length="492" mass="53674">MLATIGLSLATFMNVLDTTIANVSLTPIAGDLGVSPSQGTWVITSFAVSNAITIPLTGWLAQRLGARRLFLISTSLFTLASLLCGLSQSLGMLLIFRVLQGLVSGPMVPLCQTLLLQSFPREKAGMALAFWAMTATVAPVMGPILGGWLTDNWSWPWIFYINIPVGLASVWLTAFALRGRETPTTKRSIDYVGLILLVVWVAATQIMLDRGKELEWFNSLEIVLLAVVAVMGLTFFLIWEFTERHPVVDLSLFKERNFAAGTLALCLSYATFFGTLVLIPMWLQRFMGYTATWAGLVTAPIGILALVLSPIIGRLMGRVDPRLFVTLSFGVFFLCNAWRATFSPEVDAGTIAATHLVQGIAMATFFLPLTAIILSGLEPHRIPAASGLFNFLRLMAGAFAASIWTTQWENTAARHHAYLTESVTAASAETARVLDTYQSMGMTQQQAYARIARTIDTQSYFLSILDMFALAAALFLGLIALIWLARPARQGA</sequence>